<sequence>MSRYKTKDYSNRREYLDWLAERYGVDRADVVLLASILGTDQDFDGLPSTLADLPAAKHTQGAVFPTDRPKRAKLPSN</sequence>
<proteinExistence type="predicted"/>
<dbReference type="Proteomes" id="UP000029585">
    <property type="component" value="Unassembled WGS sequence"/>
</dbReference>
<dbReference type="HOGENOM" id="CLU_2631939_0_0_9"/>
<organism evidence="1 2">
    <name type="scientific">Flavonifractor plautii 1_3_50AFAA</name>
    <dbReference type="NCBI Taxonomy" id="742738"/>
    <lineage>
        <taxon>Bacteria</taxon>
        <taxon>Bacillati</taxon>
        <taxon>Bacillota</taxon>
        <taxon>Clostridia</taxon>
        <taxon>Eubacteriales</taxon>
        <taxon>Oscillospiraceae</taxon>
        <taxon>Flavonifractor</taxon>
    </lineage>
</organism>
<gene>
    <name evidence="1" type="ORF">HMPREF9460_03046</name>
</gene>
<accession>A0A096CHE3</accession>
<evidence type="ECO:0000313" key="1">
    <source>
        <dbReference type="EMBL" id="KGF54252.1"/>
    </source>
</evidence>
<protein>
    <submittedName>
        <fullName evidence="1">Uncharacterized protein</fullName>
    </submittedName>
</protein>
<dbReference type="AlphaFoldDB" id="A0A096CHE3"/>
<dbReference type="RefSeq" id="WP_009261511.1">
    <property type="nucleotide sequence ID" value="NZ_KN174164.1"/>
</dbReference>
<keyword evidence="2" id="KW-1185">Reference proteome</keyword>
<dbReference type="PATRIC" id="fig|742738.3.peg.3131"/>
<dbReference type="EMBL" id="ADLO01000092">
    <property type="protein sequence ID" value="KGF54252.1"/>
    <property type="molecule type" value="Genomic_DNA"/>
</dbReference>
<name>A0A096CHE3_FLAPL</name>
<evidence type="ECO:0000313" key="2">
    <source>
        <dbReference type="Proteomes" id="UP000029585"/>
    </source>
</evidence>
<reference evidence="1 2" key="1">
    <citation type="submission" date="2011-08" db="EMBL/GenBank/DDBJ databases">
        <title>The Genome Sequence of Clostridium orbiscindens 1_3_50AFAA.</title>
        <authorList>
            <consortium name="The Broad Institute Genome Sequencing Platform"/>
            <person name="Earl A."/>
            <person name="Ward D."/>
            <person name="Feldgarden M."/>
            <person name="Gevers D."/>
            <person name="Daigneault M."/>
            <person name="Strauss J."/>
            <person name="Allen-Vercoe E."/>
            <person name="Young S.K."/>
            <person name="Zeng Q."/>
            <person name="Gargeya S."/>
            <person name="Fitzgerald M."/>
            <person name="Haas B."/>
            <person name="Abouelleil A."/>
            <person name="Alvarado L."/>
            <person name="Arachchi H.M."/>
            <person name="Berlin A."/>
            <person name="Brown A."/>
            <person name="Chapman S.B."/>
            <person name="Chen Z."/>
            <person name="Dunbar C."/>
            <person name="Freedman E."/>
            <person name="Gearin G."/>
            <person name="Gellesch M."/>
            <person name="Goldberg J."/>
            <person name="Griggs A."/>
            <person name="Gujja S."/>
            <person name="Heiman D."/>
            <person name="Howarth C."/>
            <person name="Larson L."/>
            <person name="Lui A."/>
            <person name="MacDonald P.J.P."/>
            <person name="Montmayeur A."/>
            <person name="Murphy C."/>
            <person name="Neiman D."/>
            <person name="Pearson M."/>
            <person name="Priest M."/>
            <person name="Roberts A."/>
            <person name="Saif S."/>
            <person name="Shea T."/>
            <person name="Shenoy N."/>
            <person name="Sisk P."/>
            <person name="Stolte C."/>
            <person name="Sykes S."/>
            <person name="Wortman J."/>
            <person name="Nusbaum C."/>
            <person name="Birren B."/>
        </authorList>
    </citation>
    <scope>NUCLEOTIDE SEQUENCE [LARGE SCALE GENOMIC DNA]</scope>
    <source>
        <strain evidence="1 2">1_3_50AFAA</strain>
    </source>
</reference>
<comment type="caution">
    <text evidence="1">The sequence shown here is derived from an EMBL/GenBank/DDBJ whole genome shotgun (WGS) entry which is preliminary data.</text>
</comment>